<feature type="domain" description="Secretion system C-terminal sorting" evidence="2">
    <location>
        <begin position="1170"/>
        <end position="1233"/>
    </location>
</feature>
<dbReference type="Pfam" id="PF13582">
    <property type="entry name" value="Reprolysin_3"/>
    <property type="match status" value="1"/>
</dbReference>
<evidence type="ECO:0000259" key="2">
    <source>
        <dbReference type="Pfam" id="PF18962"/>
    </source>
</evidence>
<sequence>MRTLTLCCLLLFSSFSLLAQLAPFQPYQPLVKEADQFERLIHPTIADYFQLDSPAAFAKALLKAPKQVAATGDNEVLLTLPGPDGALATFRIFRYQMITDELQRMYPGFVTLEGWDVDVPQRRVSLNWTSQGFSASVVGGREGRWYVEPLYRGRTDLYQSFFTANVPNSAEGHGCDFQPDQEVLEELAQFSAEPKRVGNCQLQEYDLALACTANYFNQIAGITTDDTPTAANQADVIAEMMTAINRVNQVFKLDLAIQLNIINLPTVNDGVQLVFGGDTLADPYSDFSGLALLGENQTTTDNVIGTSNYDIGHVFSTGGGGVATLGSPCNNSVKARGVTGLPNPVGDPFYIDYVAHEIGHQFGGTHTFNSTEVNCSQRSANTAYEPGGGTTIQAYAGICGPIANIQLNSDPYYHAASIQQISAYMELGGGASCADITSTANTEPTVVAEGSAYSIPTNTPFVLDAVGMDGDGDALTYCWEQFDLGSIVAGMPTGFETGSPLFRSLPPTTASERYFPNLPAVVAGGGAPWEVLPRVARDMTFIVTVRDIGAPGGYGCTVQDQVDITVVNTGEQYKVTAPDGGEAWVSGATETVTWDVAGTDDAAGINCSTVEILLSLDGGATFATSLGTFPNNGSATVTAPMATETDARIMVRCDGNIFYDVSDADFSIEDTDFSLTGVSTSGSTCSGGDPLTGYQIEVEALQGYVGTINLTATGLPAGVTATITPATVSFTAGGSVSQLVDISLSGVSSLAEGTYNFEISGEDGGTPKTVPMSLEVEGDFGITQPTDGQVIPDDGSGNSNVPLAFDPVPGASSYTVVLPGGSTIALGNTTNTTLLFGMQPDGLLVTFFVRTNTGLESCPISVILGETVASGTSLSSSDTEVSTCETRETEGNYVVTFTDGDLTGPADLTVTTVIPGLTVNLTSTTLSDGQSTLITLDGEENLAPGNYTITIEADDGTATETIDLSLLIQEDGVDITSPVHEGELVINPDGSGVIPLRFSGVPGASSYMAIVTFPTGGTGIVGVSPPGIDLTLGGPINDGDEFSIAVEADNGAISCNYDFTFVTALPVQWLSFTAEALDKSAELNWQVLQDESHAGFVIERRSDGQPEWQSIGYLERTSEDREANYRYTDLSVRDGNTYYYRLRQEDEDGNYAYSIIRTVTFTYGGAEVFVFPNPTTGLIDIRAGEDAPEELNYRLFSPLGQVIRDGKLPGNQATVNLRGLPAGVYQLVVADEQDYLRTVRVVKR</sequence>
<dbReference type="OrthoDB" id="9792152at2"/>
<feature type="chain" id="PRO_5011588493" evidence="1">
    <location>
        <begin position="20"/>
        <end position="1244"/>
    </location>
</feature>
<dbReference type="RefSeq" id="WP_090172269.1">
    <property type="nucleotide sequence ID" value="NZ_FOFB01000029.1"/>
</dbReference>
<organism evidence="3 4">
    <name type="scientific">Neolewinella agarilytica</name>
    <dbReference type="NCBI Taxonomy" id="478744"/>
    <lineage>
        <taxon>Bacteria</taxon>
        <taxon>Pseudomonadati</taxon>
        <taxon>Bacteroidota</taxon>
        <taxon>Saprospiria</taxon>
        <taxon>Saprospirales</taxon>
        <taxon>Lewinellaceae</taxon>
        <taxon>Neolewinella</taxon>
    </lineage>
</organism>
<dbReference type="Pfam" id="PF18962">
    <property type="entry name" value="Por_Secre_tail"/>
    <property type="match status" value="1"/>
</dbReference>
<keyword evidence="1" id="KW-0732">Signal</keyword>
<dbReference type="NCBIfam" id="TIGR04183">
    <property type="entry name" value="Por_Secre_tail"/>
    <property type="match status" value="1"/>
</dbReference>
<dbReference type="SUPFAM" id="SSF55486">
    <property type="entry name" value="Metalloproteases ('zincins'), catalytic domain"/>
    <property type="match status" value="1"/>
</dbReference>
<reference evidence="4" key="1">
    <citation type="submission" date="2016-10" db="EMBL/GenBank/DDBJ databases">
        <authorList>
            <person name="Varghese N."/>
            <person name="Submissions S."/>
        </authorList>
    </citation>
    <scope>NUCLEOTIDE SEQUENCE [LARGE SCALE GENOMIC DNA]</scope>
    <source>
        <strain evidence="4">DSM 24740</strain>
    </source>
</reference>
<evidence type="ECO:0000313" key="4">
    <source>
        <dbReference type="Proteomes" id="UP000199021"/>
    </source>
</evidence>
<dbReference type="Gene3D" id="2.60.40.10">
    <property type="entry name" value="Immunoglobulins"/>
    <property type="match status" value="1"/>
</dbReference>
<gene>
    <name evidence="3" type="ORF">SAMN05444359_1293</name>
</gene>
<evidence type="ECO:0000313" key="3">
    <source>
        <dbReference type="EMBL" id="SER22691.1"/>
    </source>
</evidence>
<accession>A0A1H9MGM2</accession>
<protein>
    <submittedName>
        <fullName evidence="3">Por secretion system C-terminal sorting domain-containing protein</fullName>
    </submittedName>
</protein>
<name>A0A1H9MGM2_9BACT</name>
<dbReference type="InterPro" id="IPR026444">
    <property type="entry name" value="Secre_tail"/>
</dbReference>
<dbReference type="InterPro" id="IPR013783">
    <property type="entry name" value="Ig-like_fold"/>
</dbReference>
<dbReference type="GO" id="GO:0008237">
    <property type="term" value="F:metallopeptidase activity"/>
    <property type="evidence" value="ECO:0007669"/>
    <property type="project" value="InterPro"/>
</dbReference>
<proteinExistence type="predicted"/>
<keyword evidence="4" id="KW-1185">Reference proteome</keyword>
<dbReference type="InterPro" id="IPR024079">
    <property type="entry name" value="MetalloPept_cat_dom_sf"/>
</dbReference>
<dbReference type="Gene3D" id="3.40.390.10">
    <property type="entry name" value="Collagenase (Catalytic Domain)"/>
    <property type="match status" value="1"/>
</dbReference>
<dbReference type="STRING" id="478744.SAMN05444359_1293"/>
<dbReference type="InParanoid" id="A0A1H9MGM2"/>
<feature type="signal peptide" evidence="1">
    <location>
        <begin position="1"/>
        <end position="19"/>
    </location>
</feature>
<evidence type="ECO:0000256" key="1">
    <source>
        <dbReference type="SAM" id="SignalP"/>
    </source>
</evidence>
<dbReference type="EMBL" id="FOFB01000029">
    <property type="protein sequence ID" value="SER22691.1"/>
    <property type="molecule type" value="Genomic_DNA"/>
</dbReference>
<dbReference type="Proteomes" id="UP000199021">
    <property type="component" value="Unassembled WGS sequence"/>
</dbReference>
<dbReference type="AlphaFoldDB" id="A0A1H9MGM2"/>